<dbReference type="InterPro" id="IPR008828">
    <property type="entry name" value="Sin1/Avo1"/>
</dbReference>
<dbReference type="GeneID" id="80877333"/>
<dbReference type="GO" id="GO:0038203">
    <property type="term" value="P:TORC2 signaling"/>
    <property type="evidence" value="ECO:0007669"/>
    <property type="project" value="TreeGrafter"/>
</dbReference>
<dbReference type="PANTHER" id="PTHR13335">
    <property type="entry name" value="TARGET OF RAPAMYCIN COMPLEX 2 SUBUNIT MAPKAP1"/>
    <property type="match status" value="1"/>
</dbReference>
<dbReference type="Pfam" id="PF23164">
    <property type="entry name" value="UBL_AVO1"/>
    <property type="match status" value="1"/>
</dbReference>
<feature type="domain" description="AVO1/Sin1 ubiquitin-like" evidence="5">
    <location>
        <begin position="432"/>
        <end position="507"/>
    </location>
</feature>
<dbReference type="InterPro" id="IPR011993">
    <property type="entry name" value="PH-like_dom_sf"/>
</dbReference>
<dbReference type="Proteomes" id="UP001212411">
    <property type="component" value="Chromosome 2"/>
</dbReference>
<feature type="region of interest" description="Disordered" evidence="2">
    <location>
        <begin position="509"/>
        <end position="529"/>
    </location>
</feature>
<dbReference type="PANTHER" id="PTHR13335:SF1">
    <property type="entry name" value="TARGET OF RAPAMYCIN COMPLEX 2 SUBUNIT MAPKAP1"/>
    <property type="match status" value="1"/>
</dbReference>
<feature type="domain" description="CRIM" evidence="3">
    <location>
        <begin position="245"/>
        <end position="382"/>
    </location>
</feature>
<keyword evidence="7" id="KW-1185">Reference proteome</keyword>
<organism evidence="6 7">
    <name type="scientific">Schizosaccharomyces osmophilus</name>
    <dbReference type="NCBI Taxonomy" id="2545709"/>
    <lineage>
        <taxon>Eukaryota</taxon>
        <taxon>Fungi</taxon>
        <taxon>Dikarya</taxon>
        <taxon>Ascomycota</taxon>
        <taxon>Taphrinomycotina</taxon>
        <taxon>Schizosaccharomycetes</taxon>
        <taxon>Schizosaccharomycetales</taxon>
        <taxon>Schizosaccharomycetaceae</taxon>
        <taxon>Schizosaccharomyces</taxon>
    </lineage>
</organism>
<keyword evidence="6" id="KW-0808">Transferase</keyword>
<dbReference type="Gene3D" id="2.30.29.30">
    <property type="entry name" value="Pleckstrin-homology domain (PH domain)/Phosphotyrosine-binding domain (PTB)"/>
    <property type="match status" value="1"/>
</dbReference>
<dbReference type="KEGG" id="som:SOMG_03857"/>
<dbReference type="GO" id="GO:0005737">
    <property type="term" value="C:cytoplasm"/>
    <property type="evidence" value="ECO:0007669"/>
    <property type="project" value="TreeGrafter"/>
</dbReference>
<accession>A0AAF0AXW5</accession>
<feature type="compositionally biased region" description="Polar residues" evidence="2">
    <location>
        <begin position="518"/>
        <end position="529"/>
    </location>
</feature>
<dbReference type="GO" id="GO:0005886">
    <property type="term" value="C:plasma membrane"/>
    <property type="evidence" value="ECO:0007669"/>
    <property type="project" value="TreeGrafter"/>
</dbReference>
<comment type="similarity">
    <text evidence="1">Belongs to the SIN1 family.</text>
</comment>
<dbReference type="Pfam" id="PF16979">
    <property type="entry name" value="SIN1_PH"/>
    <property type="match status" value="1"/>
</dbReference>
<dbReference type="InterPro" id="IPR056385">
    <property type="entry name" value="UBL_AVO1/Sin1"/>
</dbReference>
<dbReference type="GO" id="GO:0031932">
    <property type="term" value="C:TORC2 complex"/>
    <property type="evidence" value="ECO:0007669"/>
    <property type="project" value="InterPro"/>
</dbReference>
<keyword evidence="6" id="KW-0418">Kinase</keyword>
<evidence type="ECO:0000259" key="4">
    <source>
        <dbReference type="Pfam" id="PF16979"/>
    </source>
</evidence>
<feature type="domain" description="SIN1-type PH" evidence="4">
    <location>
        <begin position="549"/>
        <end position="650"/>
    </location>
</feature>
<dbReference type="RefSeq" id="XP_056038678.1">
    <property type="nucleotide sequence ID" value="XM_056182644.1"/>
</dbReference>
<dbReference type="GO" id="GO:0016301">
    <property type="term" value="F:kinase activity"/>
    <property type="evidence" value="ECO:0007669"/>
    <property type="project" value="UniProtKB-KW"/>
</dbReference>
<evidence type="ECO:0000256" key="1">
    <source>
        <dbReference type="ARBA" id="ARBA00009407"/>
    </source>
</evidence>
<evidence type="ECO:0000313" key="7">
    <source>
        <dbReference type="Proteomes" id="UP001212411"/>
    </source>
</evidence>
<sequence length="656" mass="74757">MELTQEKELLIFLLRMQYYRTSHNPVDEKVVAADIPKIQQLRKYQDLLGKSYSFTQLPLESPPILASEFTASLEKTSGNRKNAPRNSKDGSHSNSNFEDSDYAISDISEFSDMVDHENSCMFSFTKVPMRGNTHSESEDNLNQAQKNIRKGMESRLSNEKTIKPKINNSQSVSHFSSLSSEYERVLNSFSDESLQISDGEIGIYSYQNSIKNEEEEAGFRSFEKSREQVDDDTLKKVPTIVKQPESALRKLFENANSSTQQNPLADNFAGFSGRAEPNPLKLKIYCPFSENASQPMYVELRHSILVSEAIGYILFQYISQSIMPLIEDEAQNPNYWNLRIVEDDGELDDDFPALDRTGPLAKFSFDAFALVKATNAQIKENQAAFPFVTTKKKLAPVSDDDHLHIRNLSSTSNNSHKVGESDKDIFNSMHVVQIRLYPYGESSRFCNVEVSKNTRFAMVLNQVCWMKQLERFKYTLRIADSNVTLPLDKTFQSIDGFPTLELVKKKMRDKKGPGLPVSTPSPEESTYNSTKKDYFPPAYNAADIMSSNTYQEFIVWKRQPVSFMGRHERLLAIDGEYIHIMPSESRNIFETPKTTSIHVGSIIICKQSKKSPCNFKLIISRNRETKRYDFEVLSSLEAAVIVSRVRTLMSAIARNY</sequence>
<name>A0AAF0AXW5_9SCHI</name>
<reference evidence="6 7" key="1">
    <citation type="journal article" date="2023" name="G3 (Bethesda)">
        <title>A high-quality reference genome for the fission yeast Schizosaccharomyces osmophilus.</title>
        <authorList>
            <person name="Jia G.S."/>
            <person name="Zhang W.C."/>
            <person name="Liang Y."/>
            <person name="Liu X.H."/>
            <person name="Rhind N."/>
            <person name="Pidoux A."/>
            <person name="Brysch-Herzberg M."/>
            <person name="Du L.L."/>
        </authorList>
    </citation>
    <scope>NUCLEOTIDE SEQUENCE [LARGE SCALE GENOMIC DNA]</scope>
    <source>
        <strain evidence="6 7">CBS 15793</strain>
    </source>
</reference>
<dbReference type="EMBL" id="CP115612">
    <property type="protein sequence ID" value="WBW74435.1"/>
    <property type="molecule type" value="Genomic_DNA"/>
</dbReference>
<gene>
    <name evidence="6" type="primary">sin1</name>
    <name evidence="6" type="ORF">SOMG_03857</name>
</gene>
<evidence type="ECO:0000256" key="2">
    <source>
        <dbReference type="SAM" id="MobiDB-lite"/>
    </source>
</evidence>
<protein>
    <submittedName>
        <fullName evidence="6">MAP kinase and TOR substrate adaptor Sin1</fullName>
    </submittedName>
</protein>
<dbReference type="Pfam" id="PF16978">
    <property type="entry name" value="CRIM"/>
    <property type="match status" value="1"/>
</dbReference>
<evidence type="ECO:0000259" key="3">
    <source>
        <dbReference type="Pfam" id="PF16978"/>
    </source>
</evidence>
<dbReference type="InterPro" id="IPR031313">
    <property type="entry name" value="Sin1_PH_dom"/>
</dbReference>
<dbReference type="GO" id="GO:0005546">
    <property type="term" value="F:phosphatidylinositol-4,5-bisphosphate binding"/>
    <property type="evidence" value="ECO:0007669"/>
    <property type="project" value="TreeGrafter"/>
</dbReference>
<evidence type="ECO:0000259" key="5">
    <source>
        <dbReference type="Pfam" id="PF23164"/>
    </source>
</evidence>
<feature type="region of interest" description="Disordered" evidence="2">
    <location>
        <begin position="75"/>
        <end position="98"/>
    </location>
</feature>
<evidence type="ECO:0000313" key="6">
    <source>
        <dbReference type="EMBL" id="WBW74435.1"/>
    </source>
</evidence>
<dbReference type="AlphaFoldDB" id="A0AAF0AXW5"/>
<dbReference type="InterPro" id="IPR031567">
    <property type="entry name" value="CRIM_dom"/>
</dbReference>
<proteinExistence type="inferred from homology"/>